<dbReference type="GO" id="GO:0071555">
    <property type="term" value="P:cell wall organization"/>
    <property type="evidence" value="ECO:0007669"/>
    <property type="project" value="UniProtKB-KW"/>
</dbReference>
<feature type="binding site" evidence="18">
    <location>
        <position position="142"/>
    </location>
    <ligand>
        <name>UDP-N-acetyl-alpha-D-glucosamine</name>
        <dbReference type="ChEBI" id="CHEBI:57705"/>
    </ligand>
</feature>
<dbReference type="EC" id="2.3.1.157" evidence="18"/>
<evidence type="ECO:0000256" key="3">
    <source>
        <dbReference type="ARBA" id="ARBA00007947"/>
    </source>
</evidence>
<evidence type="ECO:0000256" key="5">
    <source>
        <dbReference type="ARBA" id="ARBA00022679"/>
    </source>
</evidence>
<feature type="binding site" evidence="18">
    <location>
        <position position="23"/>
    </location>
    <ligand>
        <name>UDP-N-acetyl-alpha-D-glucosamine</name>
        <dbReference type="ChEBI" id="CHEBI:57705"/>
    </ligand>
</feature>
<dbReference type="CDD" id="cd03353">
    <property type="entry name" value="LbH_GlmU_C"/>
    <property type="match status" value="1"/>
</dbReference>
<feature type="binding site" evidence="18">
    <location>
        <position position="172"/>
    </location>
    <ligand>
        <name>UDP-N-acetyl-alpha-D-glucosamine</name>
        <dbReference type="ChEBI" id="CHEBI:57705"/>
    </ligand>
</feature>
<evidence type="ECO:0000256" key="17">
    <source>
        <dbReference type="ARBA" id="ARBA00049628"/>
    </source>
</evidence>
<dbReference type="InterPro" id="IPR018357">
    <property type="entry name" value="Hexapep_transf_CS"/>
</dbReference>
<feature type="binding site" evidence="18">
    <location>
        <position position="336"/>
    </location>
    <ligand>
        <name>UDP-N-acetyl-alpha-D-glucosamine</name>
        <dbReference type="ChEBI" id="CHEBI:57705"/>
    </ligand>
</feature>
<feature type="binding site" evidence="18">
    <location>
        <position position="443"/>
    </location>
    <ligand>
        <name>acetyl-CoA</name>
        <dbReference type="ChEBI" id="CHEBI:57288"/>
    </ligand>
</feature>
<evidence type="ECO:0000256" key="10">
    <source>
        <dbReference type="ARBA" id="ARBA00022960"/>
    </source>
</evidence>
<evidence type="ECO:0000256" key="14">
    <source>
        <dbReference type="ARBA" id="ARBA00023316"/>
    </source>
</evidence>
<keyword evidence="10 18" id="KW-0133">Cell shape</keyword>
<reference evidence="22" key="1">
    <citation type="submission" date="2020-06" db="EMBL/GenBank/DDBJ databases">
        <title>Draft genomic sequence of Geomonas sp. Red330.</title>
        <authorList>
            <person name="Itoh H."/>
            <person name="Zhenxing X."/>
            <person name="Ushijima N."/>
            <person name="Masuda Y."/>
            <person name="Shiratori Y."/>
            <person name="Senoo K."/>
        </authorList>
    </citation>
    <scope>NUCLEOTIDE SEQUENCE [LARGE SCALE GENOMIC DNA]</scope>
    <source>
        <strain evidence="22">Red330</strain>
    </source>
</reference>
<dbReference type="InterPro" id="IPR001451">
    <property type="entry name" value="Hexapep"/>
</dbReference>
<dbReference type="HAMAP" id="MF_01631">
    <property type="entry name" value="GlmU"/>
    <property type="match status" value="1"/>
</dbReference>
<comment type="caution">
    <text evidence="21">The sequence shown here is derived from an EMBL/GenBank/DDBJ whole genome shotgun (WGS) entry which is preliminary data.</text>
</comment>
<dbReference type="UniPathway" id="UPA00973"/>
<keyword evidence="22" id="KW-1185">Reference proteome</keyword>
<dbReference type="RefSeq" id="WP_183353849.1">
    <property type="nucleotide sequence ID" value="NZ_BLXX01000003.1"/>
</dbReference>
<feature type="binding site" evidence="18">
    <location>
        <position position="230"/>
    </location>
    <ligand>
        <name>UDP-N-acetyl-alpha-D-glucosamine</name>
        <dbReference type="ChEBI" id="CHEBI:57705"/>
    </ligand>
</feature>
<dbReference type="PROSITE" id="PS00101">
    <property type="entry name" value="HEXAPEP_TRANSFERASES"/>
    <property type="match status" value="1"/>
</dbReference>
<comment type="pathway">
    <text evidence="18">Nucleotide-sugar biosynthesis; UDP-N-acetyl-alpha-D-glucosamine biosynthesis; N-acetyl-alpha-D-glucosamine 1-phosphate from alpha-D-glucosamine 6-phosphate (route II): step 2/2.</text>
</comment>
<evidence type="ECO:0000256" key="7">
    <source>
        <dbReference type="ARBA" id="ARBA00022723"/>
    </source>
</evidence>
<dbReference type="GO" id="GO:0006048">
    <property type="term" value="P:UDP-N-acetylglucosamine biosynthetic process"/>
    <property type="evidence" value="ECO:0007669"/>
    <property type="project" value="UniProtKB-UniPathway"/>
</dbReference>
<feature type="binding site" evidence="18">
    <location>
        <begin position="80"/>
        <end position="81"/>
    </location>
    <ligand>
        <name>UDP-N-acetyl-alpha-D-glucosamine</name>
        <dbReference type="ChEBI" id="CHEBI:57705"/>
    </ligand>
</feature>
<feature type="binding site" evidence="18">
    <location>
        <position position="408"/>
    </location>
    <ligand>
        <name>acetyl-CoA</name>
        <dbReference type="ChEBI" id="CHEBI:57288"/>
    </ligand>
</feature>
<evidence type="ECO:0000256" key="9">
    <source>
        <dbReference type="ARBA" id="ARBA00022842"/>
    </source>
</evidence>
<proteinExistence type="inferred from homology"/>
<comment type="similarity">
    <text evidence="2 18">In the C-terminal section; belongs to the transferase hexapeptide repeat family.</text>
</comment>
<comment type="subunit">
    <text evidence="18">Homotrimer.</text>
</comment>
<feature type="binding site" evidence="18">
    <location>
        <position position="157"/>
    </location>
    <ligand>
        <name>UDP-N-acetyl-alpha-D-glucosamine</name>
        <dbReference type="ChEBI" id="CHEBI:57705"/>
    </ligand>
</feature>
<comment type="subcellular location">
    <subcellularLocation>
        <location evidence="1 18">Cytoplasm</location>
    </subcellularLocation>
</comment>
<dbReference type="GO" id="GO:0009245">
    <property type="term" value="P:lipid A biosynthetic process"/>
    <property type="evidence" value="ECO:0007669"/>
    <property type="project" value="UniProtKB-UniRule"/>
</dbReference>
<evidence type="ECO:0000256" key="18">
    <source>
        <dbReference type="HAMAP-Rule" id="MF_01631"/>
    </source>
</evidence>
<feature type="binding site" evidence="18">
    <location>
        <begin position="389"/>
        <end position="390"/>
    </location>
    <ligand>
        <name>acetyl-CoA</name>
        <dbReference type="ChEBI" id="CHEBI:57288"/>
    </ligand>
</feature>
<dbReference type="Gene3D" id="2.160.10.10">
    <property type="entry name" value="Hexapeptide repeat proteins"/>
    <property type="match status" value="1"/>
</dbReference>
<gene>
    <name evidence="18 21" type="primary">glmU</name>
    <name evidence="21" type="ORF">GMST_13230</name>
</gene>
<feature type="binding site" evidence="18">
    <location>
        <position position="380"/>
    </location>
    <ligand>
        <name>UDP-N-acetyl-alpha-D-glucosamine</name>
        <dbReference type="ChEBI" id="CHEBI:57705"/>
    </ligand>
</feature>
<dbReference type="PANTHER" id="PTHR43584">
    <property type="entry name" value="NUCLEOTIDYL TRANSFERASE"/>
    <property type="match status" value="1"/>
</dbReference>
<feature type="active site" description="Proton acceptor" evidence="18">
    <location>
        <position position="366"/>
    </location>
</feature>
<dbReference type="InterPro" id="IPR025877">
    <property type="entry name" value="MobA-like_NTP_Trfase"/>
</dbReference>
<dbReference type="NCBIfam" id="TIGR01173">
    <property type="entry name" value="glmU"/>
    <property type="match status" value="1"/>
</dbReference>
<comment type="similarity">
    <text evidence="3 18">In the N-terminal section; belongs to the N-acetylglucosamine-1-phosphate uridyltransferase family.</text>
</comment>
<dbReference type="InterPro" id="IPR029044">
    <property type="entry name" value="Nucleotide-diphossugar_trans"/>
</dbReference>
<keyword evidence="14 18" id="KW-0961">Cell wall biogenesis/degradation</keyword>
<dbReference type="Gene3D" id="3.90.550.10">
    <property type="entry name" value="Spore Coat Polysaccharide Biosynthesis Protein SpsA, Chain A"/>
    <property type="match status" value="1"/>
</dbReference>
<feature type="domain" description="MobA-like NTP transferase" evidence="19">
    <location>
        <begin position="6"/>
        <end position="134"/>
    </location>
</feature>
<evidence type="ECO:0000313" key="21">
    <source>
        <dbReference type="EMBL" id="GFO58998.1"/>
    </source>
</evidence>
<dbReference type="Pfam" id="PF12804">
    <property type="entry name" value="NTP_transf_3"/>
    <property type="match status" value="1"/>
</dbReference>
<evidence type="ECO:0000256" key="12">
    <source>
        <dbReference type="ARBA" id="ARBA00023268"/>
    </source>
</evidence>
<dbReference type="CDD" id="cd02540">
    <property type="entry name" value="GT2_GlmU_N_bac"/>
    <property type="match status" value="1"/>
</dbReference>
<name>A0A6V8MG81_9BACT</name>
<evidence type="ECO:0000256" key="4">
    <source>
        <dbReference type="ARBA" id="ARBA00022490"/>
    </source>
</evidence>
<sequence>MAAISAVVLAAGMGTRMKSGLVKVMHPLAGPPMIAWPVAAALDAGVDACVLVVGHQGEKVRDYFAGRPEIAFATQAEQLGTGHAVACALPELPAATDTVLILCGDTPLLTSGTLSAMLAAHAQSGAVLTVMTASFADPFGYGRIIKGADGKVLRITEQKDATPEERAIREVNAGVYCVERAFLQRAVAELGNDNAQGEYYLTDVVRQAGAEGLTCLSYPVPDAEEITGVNDRVQLAEVARVLRSRINRELMVAGVTMIDPQAVYIDRGVSIGRDTVVYPGVTITGTTVIGERCVIQQGAIIESSQIADGVVVKAGSVVEEAVVHEEVSIGPMAHLRAGSELSAHVKIGNFVETKKVFIGEGSKASHLTYLGDATIGRDVNIGCGTITCNYDGVRKHQTIIEDEVFVGSDVQLVAPVTVGRNSLIAAGTTVTKNVPPDSLALSRVPQVNKEGWKKKKKA</sequence>
<comment type="catalytic activity">
    <reaction evidence="15 18">
        <text>alpha-D-glucosamine 1-phosphate + acetyl-CoA = N-acetyl-alpha-D-glucosamine 1-phosphate + CoA + H(+)</text>
        <dbReference type="Rhea" id="RHEA:13725"/>
        <dbReference type="ChEBI" id="CHEBI:15378"/>
        <dbReference type="ChEBI" id="CHEBI:57287"/>
        <dbReference type="ChEBI" id="CHEBI:57288"/>
        <dbReference type="ChEBI" id="CHEBI:57776"/>
        <dbReference type="ChEBI" id="CHEBI:58516"/>
        <dbReference type="EC" id="2.3.1.157"/>
    </reaction>
</comment>
<dbReference type="InterPro" id="IPR011004">
    <property type="entry name" value="Trimer_LpxA-like_sf"/>
</dbReference>
<dbReference type="InterPro" id="IPR005882">
    <property type="entry name" value="Bifunctional_GlmU"/>
</dbReference>
<comment type="caution">
    <text evidence="18">Lacks conserved residue(s) required for the propagation of feature annotation.</text>
</comment>
<comment type="pathway">
    <text evidence="18">Bacterial outer membrane biogenesis; LPS lipid A biosynthesis.</text>
</comment>
<dbReference type="AlphaFoldDB" id="A0A6V8MG81"/>
<keyword evidence="12 18" id="KW-0511">Multifunctional enzyme</keyword>
<evidence type="ECO:0000256" key="8">
    <source>
        <dbReference type="ARBA" id="ARBA00022737"/>
    </source>
</evidence>
<evidence type="ECO:0000256" key="16">
    <source>
        <dbReference type="ARBA" id="ARBA00048493"/>
    </source>
</evidence>
<dbReference type="Pfam" id="PF00132">
    <property type="entry name" value="Hexapep"/>
    <property type="match status" value="1"/>
</dbReference>
<keyword evidence="4 18" id="KW-0963">Cytoplasm</keyword>
<dbReference type="InterPro" id="IPR038009">
    <property type="entry name" value="GlmU_C_LbH"/>
</dbReference>
<dbReference type="InterPro" id="IPR056729">
    <property type="entry name" value="GMPPB_C"/>
</dbReference>
<dbReference type="GO" id="GO:0008360">
    <property type="term" value="P:regulation of cell shape"/>
    <property type="evidence" value="ECO:0007669"/>
    <property type="project" value="UniProtKB-KW"/>
</dbReference>
<dbReference type="UniPathway" id="UPA00113">
    <property type="reaction ID" value="UER00532"/>
</dbReference>
<comment type="pathway">
    <text evidence="18">Nucleotide-sugar biosynthesis; UDP-N-acetyl-alpha-D-glucosamine biosynthesis; UDP-N-acetyl-alpha-D-glucosamine from N-acetyl-alpha-D-glucosamine 1-phosphate: step 1/1.</text>
</comment>
<keyword evidence="13 18" id="KW-0012">Acyltransferase</keyword>
<evidence type="ECO:0000256" key="2">
    <source>
        <dbReference type="ARBA" id="ARBA00007707"/>
    </source>
</evidence>
<evidence type="ECO:0000256" key="1">
    <source>
        <dbReference type="ARBA" id="ARBA00004496"/>
    </source>
</evidence>
<feature type="binding site" evidence="18">
    <location>
        <position position="230"/>
    </location>
    <ligand>
        <name>Mg(2+)</name>
        <dbReference type="ChEBI" id="CHEBI:18420"/>
    </ligand>
</feature>
<dbReference type="Proteomes" id="UP000556026">
    <property type="component" value="Unassembled WGS sequence"/>
</dbReference>
<comment type="function">
    <text evidence="17 18">Catalyzes the last two sequential reactions in the de novo biosynthetic pathway for UDP-N-acetylglucosamine (UDP-GlcNAc). The C-terminal domain catalyzes the transfer of acetyl group from acetyl coenzyme A to glucosamine-1-phosphate (GlcN-1-P) to produce N-acetylglucosamine-1-phosphate (GlcNAc-1-P), which is converted into UDP-GlcNAc by the transfer of uridine 5-monophosphate (from uridine 5-triphosphate), a reaction catalyzed by the N-terminal domain.</text>
</comment>
<feature type="region of interest" description="Pyrophosphorylase" evidence="18">
    <location>
        <begin position="1"/>
        <end position="232"/>
    </location>
</feature>
<keyword evidence="6 18" id="KW-0548">Nucleotidyltransferase</keyword>
<dbReference type="InterPro" id="IPR050065">
    <property type="entry name" value="GlmU-like"/>
</dbReference>
<feature type="region of interest" description="Linker" evidence="18">
    <location>
        <begin position="233"/>
        <end position="253"/>
    </location>
</feature>
<dbReference type="NCBIfam" id="NF010934">
    <property type="entry name" value="PRK14354.1"/>
    <property type="match status" value="1"/>
</dbReference>
<dbReference type="SUPFAM" id="SSF53448">
    <property type="entry name" value="Nucleotide-diphospho-sugar transferases"/>
    <property type="match status" value="1"/>
</dbReference>
<feature type="binding site" evidence="18">
    <location>
        <position position="354"/>
    </location>
    <ligand>
        <name>UDP-N-acetyl-alpha-D-glucosamine</name>
        <dbReference type="ChEBI" id="CHEBI:57705"/>
    </ligand>
</feature>
<comment type="catalytic activity">
    <reaction evidence="16 18">
        <text>N-acetyl-alpha-D-glucosamine 1-phosphate + UTP + H(+) = UDP-N-acetyl-alpha-D-glucosamine + diphosphate</text>
        <dbReference type="Rhea" id="RHEA:13509"/>
        <dbReference type="ChEBI" id="CHEBI:15378"/>
        <dbReference type="ChEBI" id="CHEBI:33019"/>
        <dbReference type="ChEBI" id="CHEBI:46398"/>
        <dbReference type="ChEBI" id="CHEBI:57705"/>
        <dbReference type="ChEBI" id="CHEBI:57776"/>
        <dbReference type="EC" id="2.7.7.23"/>
    </reaction>
</comment>
<evidence type="ECO:0000313" key="22">
    <source>
        <dbReference type="Proteomes" id="UP000556026"/>
    </source>
</evidence>
<evidence type="ECO:0000256" key="6">
    <source>
        <dbReference type="ARBA" id="ARBA00022695"/>
    </source>
</evidence>
<evidence type="ECO:0000259" key="20">
    <source>
        <dbReference type="Pfam" id="PF25087"/>
    </source>
</evidence>
<feature type="domain" description="Mannose-1-phosphate guanyltransferase C-terminal" evidence="20">
    <location>
        <begin position="269"/>
        <end position="352"/>
    </location>
</feature>
<dbReference type="NCBIfam" id="NF010935">
    <property type="entry name" value="PRK14355.1"/>
    <property type="match status" value="1"/>
</dbReference>
<dbReference type="GO" id="GO:0005737">
    <property type="term" value="C:cytoplasm"/>
    <property type="evidence" value="ECO:0007669"/>
    <property type="project" value="UniProtKB-SubCell"/>
</dbReference>
<comment type="cofactor">
    <cofactor evidence="18">
        <name>Mg(2+)</name>
        <dbReference type="ChEBI" id="CHEBI:18420"/>
    </cofactor>
    <text evidence="18">Binds 1 Mg(2+) ion per subunit.</text>
</comment>
<dbReference type="SUPFAM" id="SSF51161">
    <property type="entry name" value="Trimeric LpxA-like enzymes"/>
    <property type="match status" value="1"/>
</dbReference>
<feature type="region of interest" description="N-acetyltransferase" evidence="18">
    <location>
        <begin position="254"/>
        <end position="458"/>
    </location>
</feature>
<dbReference type="GO" id="GO:0019134">
    <property type="term" value="F:glucosamine-1-phosphate N-acetyltransferase activity"/>
    <property type="evidence" value="ECO:0007669"/>
    <property type="project" value="UniProtKB-UniRule"/>
</dbReference>
<feature type="binding site" evidence="18">
    <location>
        <position position="105"/>
    </location>
    <ligand>
        <name>Mg(2+)</name>
        <dbReference type="ChEBI" id="CHEBI:18420"/>
    </ligand>
</feature>
<dbReference type="PANTHER" id="PTHR43584:SF3">
    <property type="entry name" value="BIFUNCTIONAL PROTEIN GLMU"/>
    <property type="match status" value="1"/>
</dbReference>
<dbReference type="EMBL" id="BLXX01000003">
    <property type="protein sequence ID" value="GFO58998.1"/>
    <property type="molecule type" value="Genomic_DNA"/>
</dbReference>
<protein>
    <recommendedName>
        <fullName evidence="18">Bifunctional protein GlmU</fullName>
    </recommendedName>
    <domain>
        <recommendedName>
            <fullName evidence="18">UDP-N-acetylglucosamine pyrophosphorylase</fullName>
            <ecNumber evidence="18">2.7.7.23</ecNumber>
        </recommendedName>
        <alternativeName>
            <fullName evidence="18">N-acetylglucosamine-1-phosphate uridyltransferase</fullName>
        </alternativeName>
    </domain>
    <domain>
        <recommendedName>
            <fullName evidence="18">Glucosamine-1-phosphate N-acetyltransferase</fullName>
            <ecNumber evidence="18">2.3.1.157</ecNumber>
        </recommendedName>
    </domain>
</protein>
<keyword evidence="9 18" id="KW-0460">Magnesium</keyword>
<evidence type="ECO:0000256" key="13">
    <source>
        <dbReference type="ARBA" id="ARBA00023315"/>
    </source>
</evidence>
<feature type="binding site" evidence="18">
    <location>
        <position position="426"/>
    </location>
    <ligand>
        <name>acetyl-CoA</name>
        <dbReference type="ChEBI" id="CHEBI:57288"/>
    </ligand>
</feature>
<evidence type="ECO:0000256" key="11">
    <source>
        <dbReference type="ARBA" id="ARBA00022984"/>
    </source>
</evidence>
<feature type="binding site" evidence="18">
    <location>
        <begin position="9"/>
        <end position="12"/>
    </location>
    <ligand>
        <name>UDP-N-acetyl-alpha-D-glucosamine</name>
        <dbReference type="ChEBI" id="CHEBI:57705"/>
    </ligand>
</feature>
<accession>A0A6V8MG81</accession>
<dbReference type="GO" id="GO:0003977">
    <property type="term" value="F:UDP-N-acetylglucosamine diphosphorylase activity"/>
    <property type="evidence" value="ECO:0007669"/>
    <property type="project" value="UniProtKB-UniRule"/>
</dbReference>
<keyword evidence="7 18" id="KW-0479">Metal-binding</keyword>
<keyword evidence="5 18" id="KW-0808">Transferase</keyword>
<dbReference type="GO" id="GO:0016020">
    <property type="term" value="C:membrane"/>
    <property type="evidence" value="ECO:0007669"/>
    <property type="project" value="GOC"/>
</dbReference>
<keyword evidence="8 18" id="KW-0677">Repeat</keyword>
<keyword evidence="11 18" id="KW-0573">Peptidoglycan synthesis</keyword>
<feature type="binding site" evidence="18">
    <location>
        <position position="369"/>
    </location>
    <ligand>
        <name>UDP-N-acetyl-alpha-D-glucosamine</name>
        <dbReference type="ChEBI" id="CHEBI:57705"/>
    </ligand>
</feature>
<dbReference type="Pfam" id="PF25087">
    <property type="entry name" value="GMPPB_C"/>
    <property type="match status" value="1"/>
</dbReference>
<dbReference type="GO" id="GO:0000902">
    <property type="term" value="P:cell morphogenesis"/>
    <property type="evidence" value="ECO:0007669"/>
    <property type="project" value="UniProtKB-UniRule"/>
</dbReference>
<organism evidence="21 22">
    <name type="scientific">Geomonas silvestris</name>
    <dbReference type="NCBI Taxonomy" id="2740184"/>
    <lineage>
        <taxon>Bacteria</taxon>
        <taxon>Pseudomonadati</taxon>
        <taxon>Thermodesulfobacteriota</taxon>
        <taxon>Desulfuromonadia</taxon>
        <taxon>Geobacterales</taxon>
        <taxon>Geobacteraceae</taxon>
        <taxon>Geomonas</taxon>
    </lineage>
</organism>
<evidence type="ECO:0000259" key="19">
    <source>
        <dbReference type="Pfam" id="PF12804"/>
    </source>
</evidence>
<evidence type="ECO:0000256" key="15">
    <source>
        <dbReference type="ARBA" id="ARBA00048247"/>
    </source>
</evidence>
<feature type="binding site" evidence="18">
    <location>
        <position position="75"/>
    </location>
    <ligand>
        <name>UDP-N-acetyl-alpha-D-glucosamine</name>
        <dbReference type="ChEBI" id="CHEBI:57705"/>
    </ligand>
</feature>
<dbReference type="GO" id="GO:0000287">
    <property type="term" value="F:magnesium ion binding"/>
    <property type="evidence" value="ECO:0007669"/>
    <property type="project" value="UniProtKB-UniRule"/>
</dbReference>
<dbReference type="EC" id="2.7.7.23" evidence="18"/>
<dbReference type="GO" id="GO:0009252">
    <property type="term" value="P:peptidoglycan biosynthetic process"/>
    <property type="evidence" value="ECO:0007669"/>
    <property type="project" value="UniProtKB-UniRule"/>
</dbReference>